<evidence type="ECO:0000256" key="5">
    <source>
        <dbReference type="ARBA" id="ARBA00022825"/>
    </source>
</evidence>
<evidence type="ECO:0000259" key="8">
    <source>
        <dbReference type="Pfam" id="PF02897"/>
    </source>
</evidence>
<dbReference type="InterPro" id="IPR023302">
    <property type="entry name" value="Pept_S9A_N"/>
</dbReference>
<dbReference type="InterPro" id="IPR002470">
    <property type="entry name" value="Peptidase_S9A"/>
</dbReference>
<proteinExistence type="predicted"/>
<feature type="chain" id="PRO_5045617430" description="prolyl oligopeptidase" evidence="6">
    <location>
        <begin position="22"/>
        <end position="716"/>
    </location>
</feature>
<organism evidence="9 10">
    <name type="scientific">Terriglobus aquaticus</name>
    <dbReference type="NCBI Taxonomy" id="940139"/>
    <lineage>
        <taxon>Bacteria</taxon>
        <taxon>Pseudomonadati</taxon>
        <taxon>Acidobacteriota</taxon>
        <taxon>Terriglobia</taxon>
        <taxon>Terriglobales</taxon>
        <taxon>Acidobacteriaceae</taxon>
        <taxon>Terriglobus</taxon>
    </lineage>
</organism>
<dbReference type="PANTHER" id="PTHR42881">
    <property type="entry name" value="PROLYL ENDOPEPTIDASE"/>
    <property type="match status" value="1"/>
</dbReference>
<evidence type="ECO:0000256" key="4">
    <source>
        <dbReference type="ARBA" id="ARBA00022801"/>
    </source>
</evidence>
<dbReference type="Gene3D" id="2.130.10.120">
    <property type="entry name" value="Prolyl oligopeptidase, N-terminal domain"/>
    <property type="match status" value="1"/>
</dbReference>
<protein>
    <recommendedName>
        <fullName evidence="2">prolyl oligopeptidase</fullName>
        <ecNumber evidence="2">3.4.21.26</ecNumber>
    </recommendedName>
</protein>
<dbReference type="Pfam" id="PF02897">
    <property type="entry name" value="Peptidase_S9_N"/>
    <property type="match status" value="1"/>
</dbReference>
<keyword evidence="10" id="KW-1185">Reference proteome</keyword>
<evidence type="ECO:0000313" key="10">
    <source>
        <dbReference type="Proteomes" id="UP001634747"/>
    </source>
</evidence>
<dbReference type="SUPFAM" id="SSF50993">
    <property type="entry name" value="Peptidase/esterase 'gauge' domain"/>
    <property type="match status" value="1"/>
</dbReference>
<feature type="signal peptide" evidence="6">
    <location>
        <begin position="1"/>
        <end position="21"/>
    </location>
</feature>
<name>A0ABW9KN05_9BACT</name>
<comment type="caution">
    <text evidence="9">The sequence shown here is derived from an EMBL/GenBank/DDBJ whole genome shotgun (WGS) entry which is preliminary data.</text>
</comment>
<evidence type="ECO:0000256" key="2">
    <source>
        <dbReference type="ARBA" id="ARBA00011897"/>
    </source>
</evidence>
<dbReference type="PRINTS" id="PR00862">
    <property type="entry name" value="PROLIGOPTASE"/>
</dbReference>
<evidence type="ECO:0000259" key="7">
    <source>
        <dbReference type="Pfam" id="PF00326"/>
    </source>
</evidence>
<dbReference type="PANTHER" id="PTHR42881:SF2">
    <property type="entry name" value="PROLYL ENDOPEPTIDASE"/>
    <property type="match status" value="1"/>
</dbReference>
<evidence type="ECO:0000256" key="1">
    <source>
        <dbReference type="ARBA" id="ARBA00001070"/>
    </source>
</evidence>
<evidence type="ECO:0000256" key="3">
    <source>
        <dbReference type="ARBA" id="ARBA00022670"/>
    </source>
</evidence>
<evidence type="ECO:0000256" key="6">
    <source>
        <dbReference type="SAM" id="SignalP"/>
    </source>
</evidence>
<comment type="catalytic activity">
    <reaction evidence="1">
        <text>Hydrolysis of Pro-|-Xaa &gt;&gt; Ala-|-Xaa in oligopeptides.</text>
        <dbReference type="EC" id="3.4.21.26"/>
    </reaction>
</comment>
<feature type="domain" description="Peptidase S9A N-terminal" evidence="8">
    <location>
        <begin position="40"/>
        <end position="439"/>
    </location>
</feature>
<accession>A0ABW9KN05</accession>
<dbReference type="InterPro" id="IPR029058">
    <property type="entry name" value="AB_hydrolase_fold"/>
</dbReference>
<keyword evidence="3" id="KW-0645">Protease</keyword>
<dbReference type="InterPro" id="IPR001375">
    <property type="entry name" value="Peptidase_S9_cat"/>
</dbReference>
<sequence length="716" mass="78914">MRFLATTCLAAVCTLSAAAQATAPMNRNSALLPYPKPHTVSQTDDYFGTKVADPYRWMEDVDSADTKAWIEAENKVTEAYFKPLQPLKDSLHSRMMALVNFERYSAPTRYGSRYVYSHNTGLQNQSVVFWTDGLNGEPHVLIDPNTLSKDGTVALAGMSVTDDGRLAAFQIAEAGSDWQHIIVRDVATGKDLPDTIKWVKFGGAAWLKDGSGFYYTHYDAPKEGAALKAISSSPKIYFHKLGTKQGEDKFVFERADDPEIFLGAGVTDDGRYLILYQAKGTSPNNELAFLDLTNPGAKIEKVFDKPDASYSVIGNNGTRFWLNTTLNAPNGKLIEVDLNQPAREHWKTVVPESKSKLDGASLVHRTLIAEYLTDAHTEVRLFSEDGKPMQTLQLPGVGTAGGFGGKREDDETFYGFTNFTTPGVVYRLDMKTLKSQPYRTPKLNFNPDEFETTEVFVPSKDGTKVPMFLTSKKGLKRDGQNPTLLYGYGGFDVSLTPAFSSARIAWLERGGIYAQASLRGGGEYGEAWHEAGMKLNKQNVFDDFIACAEYLIREKYTSTPKLAIQGGSNGGLLIGAVLTQRPELFGAANAQVGVMDMLRFDKFTVGFGWKQDYGSPSENEAEFHAIYKYSPLHNLKPGTKYPATLITTADHDDRVFPAHSFKFAAQMQADQAGPAPVLIRIETRAGHGAGMPLSKQLDMTADTFAFLLHELHADTQ</sequence>
<keyword evidence="5" id="KW-0720">Serine protease</keyword>
<evidence type="ECO:0000313" key="9">
    <source>
        <dbReference type="EMBL" id="MFN2977181.1"/>
    </source>
</evidence>
<dbReference type="EC" id="3.4.21.26" evidence="2"/>
<dbReference type="InterPro" id="IPR051167">
    <property type="entry name" value="Prolyl_oligopep/macrocyclase"/>
</dbReference>
<feature type="domain" description="Peptidase S9 prolyl oligopeptidase catalytic" evidence="7">
    <location>
        <begin position="498"/>
        <end position="711"/>
    </location>
</feature>
<keyword evidence="6" id="KW-0732">Signal</keyword>
<dbReference type="SUPFAM" id="SSF53474">
    <property type="entry name" value="alpha/beta-Hydrolases"/>
    <property type="match status" value="1"/>
</dbReference>
<dbReference type="RefSeq" id="WP_263414648.1">
    <property type="nucleotide sequence ID" value="NZ_BAABBH010000001.1"/>
</dbReference>
<gene>
    <name evidence="9" type="ORF">ACK2TP_15525</name>
</gene>
<dbReference type="Pfam" id="PF00326">
    <property type="entry name" value="Peptidase_S9"/>
    <property type="match status" value="1"/>
</dbReference>
<reference evidence="9 10" key="1">
    <citation type="submission" date="2024-12" db="EMBL/GenBank/DDBJ databases">
        <authorList>
            <person name="Lee Y."/>
        </authorList>
    </citation>
    <scope>NUCLEOTIDE SEQUENCE [LARGE SCALE GENOMIC DNA]</scope>
    <source>
        <strain evidence="9 10">03SUJ4</strain>
    </source>
</reference>
<dbReference type="EMBL" id="JBJYXY010000001">
    <property type="protein sequence ID" value="MFN2977181.1"/>
    <property type="molecule type" value="Genomic_DNA"/>
</dbReference>
<dbReference type="Proteomes" id="UP001634747">
    <property type="component" value="Unassembled WGS sequence"/>
</dbReference>
<dbReference type="Gene3D" id="3.40.50.1820">
    <property type="entry name" value="alpha/beta hydrolase"/>
    <property type="match status" value="1"/>
</dbReference>
<keyword evidence="4" id="KW-0378">Hydrolase</keyword>